<dbReference type="Pfam" id="PF00528">
    <property type="entry name" value="BPD_transp_1"/>
    <property type="match status" value="1"/>
</dbReference>
<evidence type="ECO:0000313" key="10">
    <source>
        <dbReference type="EMBL" id="GGG62417.1"/>
    </source>
</evidence>
<dbReference type="EMBL" id="BMEQ01000015">
    <property type="protein sequence ID" value="GGG62417.1"/>
    <property type="molecule type" value="Genomic_DNA"/>
</dbReference>
<gene>
    <name evidence="10" type="ORF">GCM10011374_26990</name>
</gene>
<feature type="domain" description="ABC transmembrane type-1" evidence="9">
    <location>
        <begin position="106"/>
        <end position="296"/>
    </location>
</feature>
<keyword evidence="3" id="KW-1003">Cell membrane</keyword>
<evidence type="ECO:0000256" key="1">
    <source>
        <dbReference type="ARBA" id="ARBA00004651"/>
    </source>
</evidence>
<feature type="transmembrane region" description="Helical" evidence="7">
    <location>
        <begin position="110"/>
        <end position="130"/>
    </location>
</feature>
<dbReference type="CDD" id="cd06261">
    <property type="entry name" value="TM_PBP2"/>
    <property type="match status" value="1"/>
</dbReference>
<sequence>MSVPAPQRITTAAPDGNPDGNPAGTPATPPAPRWGTPGRAVRARTARLLAGALLTALVAFALLGPLVWHQYSGQDLSQFLQPPSPAEPLGHDHLGRSVIARLAHATRLSLALAVLCVATAALAGTALGLLAAWRRGWLDQLLLGISEVFLALPALLIVLIFAALASGELWTIYLGIALAQWVEYFRVVRARSVSVLTSPAVEAAGLLRLGPVHVLRRHLWPELAPVLLTMATLGMATAVLAMSTLSYVGVGLTPPTAELGLLITEALPYYHEAPWMVLAPVAVLLLLLVGLLGLRSQEVRR</sequence>
<feature type="transmembrane region" description="Helical" evidence="7">
    <location>
        <begin position="226"/>
        <end position="253"/>
    </location>
</feature>
<evidence type="ECO:0000256" key="3">
    <source>
        <dbReference type="ARBA" id="ARBA00022475"/>
    </source>
</evidence>
<evidence type="ECO:0000256" key="7">
    <source>
        <dbReference type="RuleBase" id="RU363032"/>
    </source>
</evidence>
<evidence type="ECO:0000256" key="2">
    <source>
        <dbReference type="ARBA" id="ARBA00022448"/>
    </source>
</evidence>
<feature type="transmembrane region" description="Helical" evidence="7">
    <location>
        <begin position="273"/>
        <end position="294"/>
    </location>
</feature>
<dbReference type="InterPro" id="IPR000515">
    <property type="entry name" value="MetI-like"/>
</dbReference>
<evidence type="ECO:0000256" key="8">
    <source>
        <dbReference type="SAM" id="MobiDB-lite"/>
    </source>
</evidence>
<keyword evidence="11" id="KW-1185">Reference proteome</keyword>
<comment type="caution">
    <text evidence="10">The sequence shown here is derived from an EMBL/GenBank/DDBJ whole genome shotgun (WGS) entry which is preliminary data.</text>
</comment>
<comment type="subcellular location">
    <subcellularLocation>
        <location evidence="1 7">Cell membrane</location>
        <topology evidence="1 7">Multi-pass membrane protein</topology>
    </subcellularLocation>
</comment>
<accession>A0A917LWV8</accession>
<dbReference type="AlphaFoldDB" id="A0A917LWV8"/>
<dbReference type="GO" id="GO:0005886">
    <property type="term" value="C:plasma membrane"/>
    <property type="evidence" value="ECO:0007669"/>
    <property type="project" value="UniProtKB-SubCell"/>
</dbReference>
<dbReference type="GO" id="GO:0071916">
    <property type="term" value="F:dipeptide transmembrane transporter activity"/>
    <property type="evidence" value="ECO:0007669"/>
    <property type="project" value="TreeGrafter"/>
</dbReference>
<evidence type="ECO:0000256" key="6">
    <source>
        <dbReference type="ARBA" id="ARBA00023136"/>
    </source>
</evidence>
<dbReference type="InterPro" id="IPR035906">
    <property type="entry name" value="MetI-like_sf"/>
</dbReference>
<name>A0A917LWV8_9MICC</name>
<dbReference type="Proteomes" id="UP000638848">
    <property type="component" value="Unassembled WGS sequence"/>
</dbReference>
<proteinExistence type="inferred from homology"/>
<dbReference type="PANTHER" id="PTHR43386">
    <property type="entry name" value="OLIGOPEPTIDE TRANSPORT SYSTEM PERMEASE PROTEIN APPC"/>
    <property type="match status" value="1"/>
</dbReference>
<evidence type="ECO:0000313" key="11">
    <source>
        <dbReference type="Proteomes" id="UP000638848"/>
    </source>
</evidence>
<organism evidence="10 11">
    <name type="scientific">Kocuria dechangensis</name>
    <dbReference type="NCBI Taxonomy" id="1176249"/>
    <lineage>
        <taxon>Bacteria</taxon>
        <taxon>Bacillati</taxon>
        <taxon>Actinomycetota</taxon>
        <taxon>Actinomycetes</taxon>
        <taxon>Micrococcales</taxon>
        <taxon>Micrococcaceae</taxon>
        <taxon>Kocuria</taxon>
    </lineage>
</organism>
<keyword evidence="6 7" id="KW-0472">Membrane</keyword>
<reference evidence="10" key="2">
    <citation type="submission" date="2020-09" db="EMBL/GenBank/DDBJ databases">
        <authorList>
            <person name="Sun Q."/>
            <person name="Zhou Y."/>
        </authorList>
    </citation>
    <scope>NUCLEOTIDE SEQUENCE</scope>
    <source>
        <strain evidence="10">CGMCC 1.12187</strain>
    </source>
</reference>
<dbReference type="SUPFAM" id="SSF161098">
    <property type="entry name" value="MetI-like"/>
    <property type="match status" value="1"/>
</dbReference>
<dbReference type="InterPro" id="IPR050366">
    <property type="entry name" value="BP-dependent_transpt_permease"/>
</dbReference>
<feature type="transmembrane region" description="Helical" evidence="7">
    <location>
        <begin position="48"/>
        <end position="68"/>
    </location>
</feature>
<dbReference type="PROSITE" id="PS50928">
    <property type="entry name" value="ABC_TM1"/>
    <property type="match status" value="1"/>
</dbReference>
<comment type="similarity">
    <text evidence="7">Belongs to the binding-protein-dependent transport system permease family.</text>
</comment>
<feature type="transmembrane region" description="Helical" evidence="7">
    <location>
        <begin position="142"/>
        <end position="164"/>
    </location>
</feature>
<keyword evidence="2 7" id="KW-0813">Transport</keyword>
<feature type="region of interest" description="Disordered" evidence="8">
    <location>
        <begin position="1"/>
        <end position="38"/>
    </location>
</feature>
<evidence type="ECO:0000256" key="4">
    <source>
        <dbReference type="ARBA" id="ARBA00022692"/>
    </source>
</evidence>
<protein>
    <recommendedName>
        <fullName evidence="9">ABC transmembrane type-1 domain-containing protein</fullName>
    </recommendedName>
</protein>
<dbReference type="Gene3D" id="1.10.3720.10">
    <property type="entry name" value="MetI-like"/>
    <property type="match status" value="1"/>
</dbReference>
<dbReference type="PANTHER" id="PTHR43386:SF1">
    <property type="entry name" value="D,D-DIPEPTIDE TRANSPORT SYSTEM PERMEASE PROTEIN DDPC-RELATED"/>
    <property type="match status" value="1"/>
</dbReference>
<evidence type="ECO:0000259" key="9">
    <source>
        <dbReference type="PROSITE" id="PS50928"/>
    </source>
</evidence>
<dbReference type="RefSeq" id="WP_188538046.1">
    <property type="nucleotide sequence ID" value="NZ_BMEQ01000015.1"/>
</dbReference>
<evidence type="ECO:0000256" key="5">
    <source>
        <dbReference type="ARBA" id="ARBA00022989"/>
    </source>
</evidence>
<feature type="transmembrane region" description="Helical" evidence="7">
    <location>
        <begin position="170"/>
        <end position="188"/>
    </location>
</feature>
<keyword evidence="4 7" id="KW-0812">Transmembrane</keyword>
<reference evidence="10" key="1">
    <citation type="journal article" date="2014" name="Int. J. Syst. Evol. Microbiol.">
        <title>Complete genome sequence of Corynebacterium casei LMG S-19264T (=DSM 44701T), isolated from a smear-ripened cheese.</title>
        <authorList>
            <consortium name="US DOE Joint Genome Institute (JGI-PGF)"/>
            <person name="Walter F."/>
            <person name="Albersmeier A."/>
            <person name="Kalinowski J."/>
            <person name="Ruckert C."/>
        </authorList>
    </citation>
    <scope>NUCLEOTIDE SEQUENCE</scope>
    <source>
        <strain evidence="10">CGMCC 1.12187</strain>
    </source>
</reference>
<keyword evidence="5 7" id="KW-1133">Transmembrane helix</keyword>